<evidence type="ECO:0000256" key="1">
    <source>
        <dbReference type="ARBA" id="ARBA00004141"/>
    </source>
</evidence>
<feature type="transmembrane region" description="Helical" evidence="8">
    <location>
        <begin position="175"/>
        <end position="199"/>
    </location>
</feature>
<keyword evidence="11" id="KW-1185">Reference proteome</keyword>
<keyword evidence="4 8" id="KW-1133">Transmembrane helix</keyword>
<accession>A0ABD1IW33</accession>
<dbReference type="Pfam" id="PF01284">
    <property type="entry name" value="MARVEL"/>
    <property type="match status" value="1"/>
</dbReference>
<evidence type="ECO:0000256" key="6">
    <source>
        <dbReference type="ARBA" id="ARBA00034721"/>
    </source>
</evidence>
<dbReference type="PANTHER" id="PTHR17068:SF12">
    <property type="entry name" value="MYELOID-ASSOCIATED DIFFERENTIATION MARKER-LIKE PROTEIN 2"/>
    <property type="match status" value="1"/>
</dbReference>
<dbReference type="PROSITE" id="PS51225">
    <property type="entry name" value="MARVEL"/>
    <property type="match status" value="2"/>
</dbReference>
<evidence type="ECO:0000313" key="10">
    <source>
        <dbReference type="EMBL" id="KAL2078460.1"/>
    </source>
</evidence>
<comment type="caution">
    <text evidence="10">The sequence shown here is derived from an EMBL/GenBank/DDBJ whole genome shotgun (WGS) entry which is preliminary data.</text>
</comment>
<evidence type="ECO:0000256" key="3">
    <source>
        <dbReference type="ARBA" id="ARBA00022737"/>
    </source>
</evidence>
<dbReference type="PANTHER" id="PTHR17068">
    <property type="entry name" value="MYELOID-ASSOCIATED DIFFERENTIATION MARKER MYADM FAMILY MEMBER"/>
    <property type="match status" value="1"/>
</dbReference>
<evidence type="ECO:0000313" key="11">
    <source>
        <dbReference type="Proteomes" id="UP001591681"/>
    </source>
</evidence>
<feature type="transmembrane region" description="Helical" evidence="8">
    <location>
        <begin position="137"/>
        <end position="163"/>
    </location>
</feature>
<reference evidence="10 11" key="1">
    <citation type="submission" date="2024-09" db="EMBL/GenBank/DDBJ databases">
        <title>A chromosome-level genome assembly of Gray's grenadier anchovy, Coilia grayii.</title>
        <authorList>
            <person name="Fu Z."/>
        </authorList>
    </citation>
    <scope>NUCLEOTIDE SEQUENCE [LARGE SCALE GENOMIC DNA]</scope>
    <source>
        <strain evidence="10">G4</strain>
        <tissue evidence="10">Muscle</tissue>
    </source>
</reference>
<dbReference type="InterPro" id="IPR047123">
    <property type="entry name" value="MYADM-like"/>
</dbReference>
<feature type="transmembrane region" description="Helical" evidence="8">
    <location>
        <begin position="211"/>
        <end position="233"/>
    </location>
</feature>
<feature type="transmembrane region" description="Helical" evidence="8">
    <location>
        <begin position="261"/>
        <end position="284"/>
    </location>
</feature>
<evidence type="ECO:0000256" key="5">
    <source>
        <dbReference type="ARBA" id="ARBA00023136"/>
    </source>
</evidence>
<dbReference type="GO" id="GO:0016020">
    <property type="term" value="C:membrane"/>
    <property type="evidence" value="ECO:0007669"/>
    <property type="project" value="UniProtKB-SubCell"/>
</dbReference>
<feature type="transmembrane region" description="Helical" evidence="8">
    <location>
        <begin position="76"/>
        <end position="99"/>
    </location>
</feature>
<protein>
    <recommendedName>
        <fullName evidence="9">MARVEL domain-containing protein</fullName>
    </recommendedName>
</protein>
<gene>
    <name evidence="10" type="ORF">ACEWY4_026145</name>
</gene>
<organism evidence="10 11">
    <name type="scientific">Coilia grayii</name>
    <name type="common">Gray's grenadier anchovy</name>
    <dbReference type="NCBI Taxonomy" id="363190"/>
    <lineage>
        <taxon>Eukaryota</taxon>
        <taxon>Metazoa</taxon>
        <taxon>Chordata</taxon>
        <taxon>Craniata</taxon>
        <taxon>Vertebrata</taxon>
        <taxon>Euteleostomi</taxon>
        <taxon>Actinopterygii</taxon>
        <taxon>Neopterygii</taxon>
        <taxon>Teleostei</taxon>
        <taxon>Clupei</taxon>
        <taxon>Clupeiformes</taxon>
        <taxon>Clupeoidei</taxon>
        <taxon>Engraulidae</taxon>
        <taxon>Coilinae</taxon>
        <taxon>Coilia</taxon>
    </lineage>
</organism>
<comment type="similarity">
    <text evidence="6">Belongs to the MAL family.</text>
</comment>
<dbReference type="EMBL" id="JBHFQA010000023">
    <property type="protein sequence ID" value="KAL2078460.1"/>
    <property type="molecule type" value="Genomic_DNA"/>
</dbReference>
<dbReference type="InterPro" id="IPR008253">
    <property type="entry name" value="Marvel"/>
</dbReference>
<keyword evidence="3" id="KW-0677">Repeat</keyword>
<feature type="transmembrane region" description="Helical" evidence="8">
    <location>
        <begin position="105"/>
        <end position="130"/>
    </location>
</feature>
<keyword evidence="2 7" id="KW-0812">Transmembrane</keyword>
<dbReference type="Proteomes" id="UP001591681">
    <property type="component" value="Unassembled WGS sequence"/>
</dbReference>
<feature type="transmembrane region" description="Helical" evidence="8">
    <location>
        <begin position="12"/>
        <end position="29"/>
    </location>
</feature>
<evidence type="ECO:0000256" key="7">
    <source>
        <dbReference type="PROSITE-ProRule" id="PRU00581"/>
    </source>
</evidence>
<name>A0ABD1IW33_9TELE</name>
<feature type="transmembrane region" description="Helical" evidence="8">
    <location>
        <begin position="35"/>
        <end position="56"/>
    </location>
</feature>
<sequence length="290" mass="32220">MGCLSLSHTLRVVEAALCLLTVVIFWARHQGIHPYSVWCEFVWVFCAIVAVVILVVEKLKLDLILAVILQHSWGDLATGLTLTCTLMLLSASIIYPVRLMPCACFFEIVCCILSFAATLVFLADGVMALIKSKCGGYLAAICGMLRCTEAVVACLLFAAFASYFFGMGPSQIPAALGWCLVVYIVCFVGSVLMILFNLVKLLKALLCVDKIEVIFNIVAVLLYISAIILWPIYGQRHYYSVFKFDSEQRTASNYGYRYRDLMAVLALTAVNLILYVVDFIMSLVNLNKRI</sequence>
<feature type="domain" description="MARVEL" evidence="9">
    <location>
        <begin position="137"/>
        <end position="287"/>
    </location>
</feature>
<comment type="subcellular location">
    <subcellularLocation>
        <location evidence="1">Membrane</location>
        <topology evidence="1">Multi-pass membrane protein</topology>
    </subcellularLocation>
</comment>
<proteinExistence type="inferred from homology"/>
<evidence type="ECO:0000256" key="2">
    <source>
        <dbReference type="ARBA" id="ARBA00022692"/>
    </source>
</evidence>
<feature type="domain" description="MARVEL" evidence="9">
    <location>
        <begin position="2"/>
        <end position="133"/>
    </location>
</feature>
<evidence type="ECO:0000256" key="8">
    <source>
        <dbReference type="SAM" id="Phobius"/>
    </source>
</evidence>
<dbReference type="AlphaFoldDB" id="A0ABD1IW33"/>
<evidence type="ECO:0000256" key="4">
    <source>
        <dbReference type="ARBA" id="ARBA00022989"/>
    </source>
</evidence>
<keyword evidence="5 7" id="KW-0472">Membrane</keyword>
<evidence type="ECO:0000259" key="9">
    <source>
        <dbReference type="PROSITE" id="PS51225"/>
    </source>
</evidence>